<dbReference type="InterPro" id="IPR050903">
    <property type="entry name" value="Bact_Chemotaxis_MeTrfase"/>
</dbReference>
<dbReference type="SUPFAM" id="SSF47757">
    <property type="entry name" value="Chemotaxis receptor methyltransferase CheR, N-terminal domain"/>
    <property type="match status" value="1"/>
</dbReference>
<dbReference type="SUPFAM" id="SSF52738">
    <property type="entry name" value="Methylesterase CheB, C-terminal domain"/>
    <property type="match status" value="1"/>
</dbReference>
<protein>
    <submittedName>
        <fullName evidence="6">CheR family methyltransferase</fullName>
    </submittedName>
</protein>
<organism evidence="6 7">
    <name type="scientific">Flavobacterium zubiriense</name>
    <dbReference type="NCBI Taxonomy" id="3138075"/>
    <lineage>
        <taxon>Bacteria</taxon>
        <taxon>Pseudomonadati</taxon>
        <taxon>Bacteroidota</taxon>
        <taxon>Flavobacteriia</taxon>
        <taxon>Flavobacteriales</taxon>
        <taxon>Flavobacteriaceae</taxon>
        <taxon>Flavobacterium</taxon>
    </lineage>
</organism>
<dbReference type="InterPro" id="IPR000673">
    <property type="entry name" value="Sig_transdc_resp-reg_Me-estase"/>
</dbReference>
<name>A0ABV4TCD1_9FLAO</name>
<dbReference type="PROSITE" id="PS50109">
    <property type="entry name" value="HIS_KIN"/>
    <property type="match status" value="1"/>
</dbReference>
<feature type="coiled-coil region" evidence="2">
    <location>
        <begin position="637"/>
        <end position="710"/>
    </location>
</feature>
<dbReference type="PRINTS" id="PR00996">
    <property type="entry name" value="CHERMTFRASE"/>
</dbReference>
<dbReference type="InterPro" id="IPR035909">
    <property type="entry name" value="CheB_C"/>
</dbReference>
<dbReference type="InterPro" id="IPR036097">
    <property type="entry name" value="HisK_dim/P_sf"/>
</dbReference>
<evidence type="ECO:0000256" key="1">
    <source>
        <dbReference type="PROSITE-ProRule" id="PRU00050"/>
    </source>
</evidence>
<dbReference type="InterPro" id="IPR029063">
    <property type="entry name" value="SAM-dependent_MTases_sf"/>
</dbReference>
<feature type="active site" evidence="1">
    <location>
        <position position="143"/>
    </location>
</feature>
<dbReference type="Gene3D" id="3.30.450.20">
    <property type="entry name" value="PAS domain"/>
    <property type="match status" value="1"/>
</dbReference>
<dbReference type="InterPro" id="IPR035965">
    <property type="entry name" value="PAS-like_dom_sf"/>
</dbReference>
<dbReference type="InterPro" id="IPR005467">
    <property type="entry name" value="His_kinase_dom"/>
</dbReference>
<accession>A0ABV4TCD1</accession>
<dbReference type="RefSeq" id="WP_373406579.1">
    <property type="nucleotide sequence ID" value="NZ_JBCFQL010000009.1"/>
</dbReference>
<dbReference type="InterPro" id="IPR022641">
    <property type="entry name" value="CheR_N"/>
</dbReference>
<dbReference type="Pfam" id="PF03705">
    <property type="entry name" value="CheR_N"/>
    <property type="match status" value="1"/>
</dbReference>
<gene>
    <name evidence="6" type="ORF">AAGV28_09485</name>
</gene>
<evidence type="ECO:0000259" key="5">
    <source>
        <dbReference type="PROSITE" id="PS50123"/>
    </source>
</evidence>
<dbReference type="GO" id="GO:0032259">
    <property type="term" value="P:methylation"/>
    <property type="evidence" value="ECO:0007669"/>
    <property type="project" value="UniProtKB-KW"/>
</dbReference>
<dbReference type="SMART" id="SM00138">
    <property type="entry name" value="MeTrc"/>
    <property type="match status" value="1"/>
</dbReference>
<dbReference type="InterPro" id="IPR036890">
    <property type="entry name" value="HATPase_C_sf"/>
</dbReference>
<dbReference type="SUPFAM" id="SSF55785">
    <property type="entry name" value="PYP-like sensor domain (PAS domain)"/>
    <property type="match status" value="1"/>
</dbReference>
<reference evidence="6 7" key="1">
    <citation type="submission" date="2024-04" db="EMBL/GenBank/DDBJ databases">
        <title>New Clade of Flavobacterium.</title>
        <authorList>
            <person name="Matos L."/>
            <person name="Proenca D.N."/>
            <person name="Fransisco R.M."/>
            <person name="Chung A.P."/>
            <person name="Maccario L."/>
            <person name="Sorensen S.J."/>
            <person name="Morais P.V."/>
        </authorList>
    </citation>
    <scope>NUCLEOTIDE SEQUENCE [LARGE SCALE GENOMIC DNA]</scope>
    <source>
        <strain evidence="6 7">FZUC8N2.13</strain>
    </source>
</reference>
<dbReference type="Gene3D" id="3.40.50.150">
    <property type="entry name" value="Vaccinia Virus protein VP39"/>
    <property type="match status" value="1"/>
</dbReference>
<feature type="domain" description="CheR-type methyltransferase" evidence="5">
    <location>
        <begin position="221"/>
        <end position="472"/>
    </location>
</feature>
<keyword evidence="1" id="KW-0378">Hydrolase</keyword>
<evidence type="ECO:0000259" key="4">
    <source>
        <dbReference type="PROSITE" id="PS50122"/>
    </source>
</evidence>
<dbReference type="SMART" id="SM00387">
    <property type="entry name" value="HATPase_c"/>
    <property type="match status" value="1"/>
</dbReference>
<evidence type="ECO:0000259" key="3">
    <source>
        <dbReference type="PROSITE" id="PS50109"/>
    </source>
</evidence>
<dbReference type="PROSITE" id="PS50122">
    <property type="entry name" value="CHEB"/>
    <property type="match status" value="1"/>
</dbReference>
<dbReference type="PROSITE" id="PS50123">
    <property type="entry name" value="CHER"/>
    <property type="match status" value="1"/>
</dbReference>
<dbReference type="SUPFAM" id="SSF55874">
    <property type="entry name" value="ATPase domain of HSP90 chaperone/DNA topoisomerase II/histidine kinase"/>
    <property type="match status" value="1"/>
</dbReference>
<dbReference type="CDD" id="cd16434">
    <property type="entry name" value="CheB-CheR_fusion"/>
    <property type="match status" value="1"/>
</dbReference>
<dbReference type="GO" id="GO:0008168">
    <property type="term" value="F:methyltransferase activity"/>
    <property type="evidence" value="ECO:0007669"/>
    <property type="project" value="UniProtKB-KW"/>
</dbReference>
<sequence>MAVLDKKIKKNALNFPVVGIGASTAGIDVLKKILSEISEDSGMAYIIAQHFSSHISSSLPEILSDYTTIPVIEIINDVNLEPNHIYIIPENNVLTTVDGILMLKRNIRSERLHNNIDVFFESLAEVHKRFIIGILLFSDIAFDGALGFKKIKESGGITIVQDPKTAVFKGISQRFVENYFADYVLAPENIPSHLLEIQKKDITNYTCSDEENIPQNEEEILAKIIDFIFLRTGNDFHGYKHPTIRRRIAIRMVIRQKETLENYYNLLQIDKKEQEILFNDFLISVTYFFRDKKSFENLTKIVFPLLVKNTIDDTLRIWVAGCATGEEAYSLAICLHEYLLQTNNEGIKVQIFASDLSEKCITKARSAVYSDLDIQQISDERLQNYFVKNNGEYHVKKVIRDMCVFAVHNFVKDTPFARMDLVSCRNVLIYFNSTLQSKALASFHYSLKDKGMLFLGKLESVTNAPDLFENIGKQEKFYVRKIVPNKNVPETFRPAQKNFLEKIKTSKLKTIPEIDFRKIVSDILFSKFTPVSVIINEHLEIVHFHGDTSPFLSPSPGKPSFNILKMVNEGISSELQNAILKAKSEKINIRKDNIPIKKHSYLVSFEILSLQNDEEHLMVLFYKEGTEKEPEKKVIQNNQDQKRIEELEHQLSKEREAIKQMIAEQQTTFEELHAINKELEIATQEFESNKEELKCVHNELENNQRQLINIHDYAESIIKTIHEPLLIIDKHFTIKSANPAFYKLFKTTDIETEGRIFFEIGNSQWDILEFKNQITKVINNQEIIENFKVELICAGNGKKTMMVNARPLQNSIEGLILIALNDSTDLLNANELLTVKNSEIQKYNNQLEKFTTAASNDLQEPLRKIHMFSKRIFDNEKNMSESGRHDLERVQYLIVNLSQLINDVIDYSKVIFLEKKYIKTDLNSLLKKNIKDLKDVIIKKNAVVSVMSFPELNVIPNQIQQLFTNLITNSIKYSKEDVVPEIQIETQQPSSEEIIEIGGNPEIDYVKICVIDNGIGFDKGHESKIFEPFYRLHTNSYQKGSGLGLTLVKKIVANHRGFIKVISEINLGTTMVIYIPV</sequence>
<dbReference type="PANTHER" id="PTHR24422:SF27">
    <property type="entry name" value="PROTEIN-GLUTAMATE O-METHYLTRANSFERASE"/>
    <property type="match status" value="1"/>
</dbReference>
<dbReference type="SUPFAM" id="SSF53335">
    <property type="entry name" value="S-adenosyl-L-methionine-dependent methyltransferases"/>
    <property type="match status" value="1"/>
</dbReference>
<comment type="caution">
    <text evidence="6">The sequence shown here is derived from an EMBL/GenBank/DDBJ whole genome shotgun (WGS) entry which is preliminary data.</text>
</comment>
<dbReference type="Gene3D" id="3.30.565.10">
    <property type="entry name" value="Histidine kinase-like ATPase, C-terminal domain"/>
    <property type="match status" value="1"/>
</dbReference>
<feature type="active site" evidence="1">
    <location>
        <position position="23"/>
    </location>
</feature>
<dbReference type="PANTHER" id="PTHR24422">
    <property type="entry name" value="CHEMOTAXIS PROTEIN METHYLTRANSFERASE"/>
    <property type="match status" value="1"/>
</dbReference>
<keyword evidence="7" id="KW-1185">Reference proteome</keyword>
<dbReference type="EMBL" id="JBCFQL010000009">
    <property type="protein sequence ID" value="MFA9191598.1"/>
    <property type="molecule type" value="Genomic_DNA"/>
</dbReference>
<proteinExistence type="predicted"/>
<feature type="domain" description="Histidine kinase" evidence="3">
    <location>
        <begin position="853"/>
        <end position="1077"/>
    </location>
</feature>
<dbReference type="Pfam" id="PF02518">
    <property type="entry name" value="HATPase_c"/>
    <property type="match status" value="1"/>
</dbReference>
<keyword evidence="6" id="KW-0808">Transferase</keyword>
<dbReference type="InterPro" id="IPR003594">
    <property type="entry name" value="HATPase_dom"/>
</dbReference>
<dbReference type="SUPFAM" id="SSF47384">
    <property type="entry name" value="Homodimeric domain of signal transducing histidine kinase"/>
    <property type="match status" value="1"/>
</dbReference>
<dbReference type="Proteomes" id="UP001574169">
    <property type="component" value="Unassembled WGS sequence"/>
</dbReference>
<evidence type="ECO:0000313" key="7">
    <source>
        <dbReference type="Proteomes" id="UP001574169"/>
    </source>
</evidence>
<feature type="domain" description="CheB-type methylesterase" evidence="4">
    <location>
        <begin position="17"/>
        <end position="201"/>
    </location>
</feature>
<dbReference type="Gene3D" id="3.40.50.180">
    <property type="entry name" value="Methylesterase CheB, C-terminal domain"/>
    <property type="match status" value="1"/>
</dbReference>
<dbReference type="InterPro" id="IPR022642">
    <property type="entry name" value="CheR_C"/>
</dbReference>
<keyword evidence="1" id="KW-0145">Chemotaxis</keyword>
<evidence type="ECO:0000313" key="6">
    <source>
        <dbReference type="EMBL" id="MFA9191598.1"/>
    </source>
</evidence>
<dbReference type="Pfam" id="PF01739">
    <property type="entry name" value="CheR"/>
    <property type="match status" value="1"/>
</dbReference>
<keyword evidence="6" id="KW-0489">Methyltransferase</keyword>
<evidence type="ECO:0000256" key="2">
    <source>
        <dbReference type="SAM" id="Coils"/>
    </source>
</evidence>
<dbReference type="Gene3D" id="1.10.287.130">
    <property type="match status" value="1"/>
</dbReference>
<feature type="active site" evidence="1">
    <location>
        <position position="50"/>
    </location>
</feature>
<dbReference type="InterPro" id="IPR000780">
    <property type="entry name" value="CheR_MeTrfase"/>
</dbReference>
<keyword evidence="2" id="KW-0175">Coiled coil</keyword>
<dbReference type="Pfam" id="PF01339">
    <property type="entry name" value="CheB_methylest"/>
    <property type="match status" value="1"/>
</dbReference>